<proteinExistence type="predicted"/>
<reference evidence="2" key="2">
    <citation type="submission" date="2020-11" db="EMBL/GenBank/DDBJ databases">
        <authorList>
            <person name="McCartney M.A."/>
            <person name="Auch B."/>
            <person name="Kono T."/>
            <person name="Mallez S."/>
            <person name="Becker A."/>
            <person name="Gohl D.M."/>
            <person name="Silverstein K.A.T."/>
            <person name="Koren S."/>
            <person name="Bechman K.B."/>
            <person name="Herman A."/>
            <person name="Abrahante J.E."/>
            <person name="Garbe J."/>
        </authorList>
    </citation>
    <scope>NUCLEOTIDE SEQUENCE</scope>
    <source>
        <strain evidence="2">Duluth1</strain>
        <tissue evidence="2">Whole animal</tissue>
    </source>
</reference>
<gene>
    <name evidence="2" type="ORF">DPMN_113707</name>
</gene>
<evidence type="ECO:0000256" key="1">
    <source>
        <dbReference type="SAM" id="SignalP"/>
    </source>
</evidence>
<feature type="signal peptide" evidence="1">
    <location>
        <begin position="1"/>
        <end position="16"/>
    </location>
</feature>
<organism evidence="2 3">
    <name type="scientific">Dreissena polymorpha</name>
    <name type="common">Zebra mussel</name>
    <name type="synonym">Mytilus polymorpha</name>
    <dbReference type="NCBI Taxonomy" id="45954"/>
    <lineage>
        <taxon>Eukaryota</taxon>
        <taxon>Metazoa</taxon>
        <taxon>Spiralia</taxon>
        <taxon>Lophotrochozoa</taxon>
        <taxon>Mollusca</taxon>
        <taxon>Bivalvia</taxon>
        <taxon>Autobranchia</taxon>
        <taxon>Heteroconchia</taxon>
        <taxon>Euheterodonta</taxon>
        <taxon>Imparidentia</taxon>
        <taxon>Neoheterodontei</taxon>
        <taxon>Myida</taxon>
        <taxon>Dreissenoidea</taxon>
        <taxon>Dreissenidae</taxon>
        <taxon>Dreissena</taxon>
    </lineage>
</organism>
<feature type="chain" id="PRO_5039161787" description="Lipocalin" evidence="1">
    <location>
        <begin position="17"/>
        <end position="124"/>
    </location>
</feature>
<evidence type="ECO:0000313" key="2">
    <source>
        <dbReference type="EMBL" id="KAH3840260.1"/>
    </source>
</evidence>
<accession>A0A9D4KHW1</accession>
<keyword evidence="3" id="KW-1185">Reference proteome</keyword>
<name>A0A9D4KHW1_DREPO</name>
<sequence>MKTIGTFVCIIALCYAATTHRPHLTHEPSEVDAFLFQYVATTHHLLVKWHPDKNTYECYITTLTDAERNQIHTDAGMRAVETRVLGQLSSGTMVPDTTTLDQHDVKACGTGRNHTMPVFYTITV</sequence>
<comment type="caution">
    <text evidence="2">The sequence shown here is derived from an EMBL/GenBank/DDBJ whole genome shotgun (WGS) entry which is preliminary data.</text>
</comment>
<dbReference type="OrthoDB" id="6156414at2759"/>
<dbReference type="AlphaFoldDB" id="A0A9D4KHW1"/>
<reference evidence="2" key="1">
    <citation type="journal article" date="2019" name="bioRxiv">
        <title>The Genome of the Zebra Mussel, Dreissena polymorpha: A Resource for Invasive Species Research.</title>
        <authorList>
            <person name="McCartney M.A."/>
            <person name="Auch B."/>
            <person name="Kono T."/>
            <person name="Mallez S."/>
            <person name="Zhang Y."/>
            <person name="Obille A."/>
            <person name="Becker A."/>
            <person name="Abrahante J.E."/>
            <person name="Garbe J."/>
            <person name="Badalamenti J.P."/>
            <person name="Herman A."/>
            <person name="Mangelson H."/>
            <person name="Liachko I."/>
            <person name="Sullivan S."/>
            <person name="Sone E.D."/>
            <person name="Koren S."/>
            <person name="Silverstein K.A.T."/>
            <person name="Beckman K.B."/>
            <person name="Gohl D.M."/>
        </authorList>
    </citation>
    <scope>NUCLEOTIDE SEQUENCE</scope>
    <source>
        <strain evidence="2">Duluth1</strain>
        <tissue evidence="2">Whole animal</tissue>
    </source>
</reference>
<keyword evidence="1" id="KW-0732">Signal</keyword>
<protein>
    <recommendedName>
        <fullName evidence="4">Lipocalin</fullName>
    </recommendedName>
</protein>
<evidence type="ECO:0000313" key="3">
    <source>
        <dbReference type="Proteomes" id="UP000828390"/>
    </source>
</evidence>
<dbReference type="EMBL" id="JAIWYP010000004">
    <property type="protein sequence ID" value="KAH3840260.1"/>
    <property type="molecule type" value="Genomic_DNA"/>
</dbReference>
<evidence type="ECO:0008006" key="4">
    <source>
        <dbReference type="Google" id="ProtNLM"/>
    </source>
</evidence>
<dbReference type="Proteomes" id="UP000828390">
    <property type="component" value="Unassembled WGS sequence"/>
</dbReference>